<dbReference type="PANTHER" id="PTHR32308:SF1">
    <property type="entry name" value="HPCH_HPAI ALDOLASE_CITRATE LYASE DOMAIN-CONTAINING PROTEIN"/>
    <property type="match status" value="1"/>
</dbReference>
<evidence type="ECO:0000313" key="7">
    <source>
        <dbReference type="EMBL" id="RMO38061.1"/>
    </source>
</evidence>
<feature type="binding site" evidence="4">
    <location>
        <position position="121"/>
    </location>
    <ligand>
        <name>substrate</name>
    </ligand>
</feature>
<dbReference type="PANTHER" id="PTHR32308">
    <property type="entry name" value="LYASE BETA SUBUNIT, PUTATIVE (AFU_ORTHOLOGUE AFUA_4G13030)-RELATED"/>
    <property type="match status" value="1"/>
</dbReference>
<evidence type="ECO:0000313" key="10">
    <source>
        <dbReference type="Proteomes" id="UP000272471"/>
    </source>
</evidence>
<dbReference type="GO" id="GO:0016829">
    <property type="term" value="F:lyase activity"/>
    <property type="evidence" value="ECO:0007669"/>
    <property type="project" value="UniProtKB-KW"/>
</dbReference>
<feature type="binding site" evidence="4">
    <location>
        <position position="63"/>
    </location>
    <ligand>
        <name>substrate</name>
    </ligand>
</feature>
<dbReference type="InterPro" id="IPR040442">
    <property type="entry name" value="Pyrv_kinase-like_dom_sf"/>
</dbReference>
<keyword evidence="3 5" id="KW-0460">Magnesium</keyword>
<reference evidence="10 11" key="1">
    <citation type="submission" date="2018-08" db="EMBL/GenBank/DDBJ databases">
        <title>Recombination of ecologically and evolutionarily significant loci maintains genetic cohesion in the Pseudomonas syringae species complex.</title>
        <authorList>
            <person name="Dillon M."/>
            <person name="Thakur S."/>
            <person name="Almeida R.N.D."/>
            <person name="Weir B.S."/>
            <person name="Guttman D.S."/>
        </authorList>
    </citation>
    <scope>NUCLEOTIDE SEQUENCE [LARGE SCALE GENOMIC DNA]</scope>
    <source>
        <strain evidence="9 10">ICMP 4182</strain>
        <strain evidence="8 11">ICMP 6372</strain>
        <strain evidence="7 12">ICMP 867</strain>
    </source>
</reference>
<dbReference type="Proteomes" id="UP000272471">
    <property type="component" value="Unassembled WGS sequence"/>
</dbReference>
<comment type="cofactor">
    <cofactor evidence="1">
        <name>Mg(2+)</name>
        <dbReference type="ChEBI" id="CHEBI:18420"/>
    </cofactor>
</comment>
<organism evidence="7 12">
    <name type="scientific">Pseudomonas savastanoi pv. glycinea</name>
    <name type="common">Pseudomonas syringae pv. glycinea</name>
    <dbReference type="NCBI Taxonomy" id="318"/>
    <lineage>
        <taxon>Bacteria</taxon>
        <taxon>Pseudomonadati</taxon>
        <taxon>Pseudomonadota</taxon>
        <taxon>Gammaproteobacteria</taxon>
        <taxon>Pseudomonadales</taxon>
        <taxon>Pseudomonadaceae</taxon>
        <taxon>Pseudomonas</taxon>
    </lineage>
</organism>
<dbReference type="InterPro" id="IPR015813">
    <property type="entry name" value="Pyrv/PenolPyrv_kinase-like_dom"/>
</dbReference>
<dbReference type="GO" id="GO:0006107">
    <property type="term" value="P:oxaloacetate metabolic process"/>
    <property type="evidence" value="ECO:0007669"/>
    <property type="project" value="TreeGrafter"/>
</dbReference>
<evidence type="ECO:0000256" key="3">
    <source>
        <dbReference type="ARBA" id="ARBA00022842"/>
    </source>
</evidence>
<dbReference type="EMBL" id="RBPT01000447">
    <property type="protein sequence ID" value="RMO38061.1"/>
    <property type="molecule type" value="Genomic_DNA"/>
</dbReference>
<evidence type="ECO:0000256" key="4">
    <source>
        <dbReference type="PIRSR" id="PIRSR015582-1"/>
    </source>
</evidence>
<sequence length="274" mass="30509">MQYTSWLYTPASNPRFIRHATDSKAHVVIYDLEDSVPDSYKELARNNFISILKTQAMKPICARINSPQTHEGMSDLMAIKDSGIAPDIIIIPKANILLDGHLVYCMLKDINPAIKIYVLVESISGLSEIRTIASVPSYIAGTLFGSADFLADMCISPSDSDCSWARQELAVQARRLGIEAIDTPCFNIKDTEVNFAHSSQARSYGYSGKQAVHPSQISIIHSAFDLGIGLFRNVAKYLKGEQEAGQPVQRFEEQVYGPPLVRFLENRRIRKSEP</sequence>
<feature type="domain" description="HpcH/HpaI aldolase/citrate lyase" evidence="6">
    <location>
        <begin position="6"/>
        <end position="214"/>
    </location>
</feature>
<evidence type="ECO:0000313" key="9">
    <source>
        <dbReference type="EMBL" id="RMQ19517.1"/>
    </source>
</evidence>
<dbReference type="EMBL" id="RBPS01000067">
    <property type="protein sequence ID" value="RMO39798.1"/>
    <property type="molecule type" value="Genomic_DNA"/>
</dbReference>
<evidence type="ECO:0000259" key="6">
    <source>
        <dbReference type="Pfam" id="PF03328"/>
    </source>
</evidence>
<accession>A0A0P9R4Y0</accession>
<feature type="binding site" evidence="5">
    <location>
        <position position="121"/>
    </location>
    <ligand>
        <name>Mg(2+)</name>
        <dbReference type="ChEBI" id="CHEBI:18420"/>
    </ligand>
</feature>
<dbReference type="Pfam" id="PF03328">
    <property type="entry name" value="HpcH_HpaI"/>
    <property type="match status" value="1"/>
</dbReference>
<comment type="caution">
    <text evidence="7">The sequence shown here is derived from an EMBL/GenBank/DDBJ whole genome shotgun (WGS) entry which is preliminary data.</text>
</comment>
<dbReference type="Proteomes" id="UP000280599">
    <property type="component" value="Unassembled WGS sequence"/>
</dbReference>
<dbReference type="RefSeq" id="WP_004658852.1">
    <property type="nucleotide sequence ID" value="NZ_LGLL01000126.1"/>
</dbReference>
<feature type="binding site" evidence="5">
    <location>
        <position position="148"/>
    </location>
    <ligand>
        <name>Mg(2+)</name>
        <dbReference type="ChEBI" id="CHEBI:18420"/>
    </ligand>
</feature>
<dbReference type="AlphaFoldDB" id="A0A0P9R4Y0"/>
<evidence type="ECO:0000256" key="2">
    <source>
        <dbReference type="ARBA" id="ARBA00022723"/>
    </source>
</evidence>
<evidence type="ECO:0000313" key="8">
    <source>
        <dbReference type="EMBL" id="RMO39798.1"/>
    </source>
</evidence>
<gene>
    <name evidence="9" type="ORF">ALQ11_102055</name>
    <name evidence="7" type="ORF">ALQ41_200131</name>
    <name evidence="8" type="ORF">ALQ42_102014</name>
</gene>
<evidence type="ECO:0000313" key="12">
    <source>
        <dbReference type="Proteomes" id="UP000280599"/>
    </source>
</evidence>
<dbReference type="SUPFAM" id="SSF51621">
    <property type="entry name" value="Phosphoenolpyruvate/pyruvate domain"/>
    <property type="match status" value="1"/>
</dbReference>
<name>A0A0P9R4Y0_PSESG</name>
<dbReference type="Gene3D" id="3.20.20.60">
    <property type="entry name" value="Phosphoenolpyruvate-binding domains"/>
    <property type="match status" value="1"/>
</dbReference>
<keyword evidence="8" id="KW-0456">Lyase</keyword>
<evidence type="ECO:0000256" key="5">
    <source>
        <dbReference type="PIRSR" id="PIRSR015582-2"/>
    </source>
</evidence>
<protein>
    <submittedName>
        <fullName evidence="8 9">Citrate lyase subunit beta</fullName>
    </submittedName>
</protein>
<evidence type="ECO:0000256" key="1">
    <source>
        <dbReference type="ARBA" id="ARBA00001946"/>
    </source>
</evidence>
<proteinExistence type="predicted"/>
<evidence type="ECO:0000313" key="11">
    <source>
        <dbReference type="Proteomes" id="UP000273536"/>
    </source>
</evidence>
<dbReference type="GO" id="GO:0000287">
    <property type="term" value="F:magnesium ion binding"/>
    <property type="evidence" value="ECO:0007669"/>
    <property type="project" value="TreeGrafter"/>
</dbReference>
<dbReference type="InterPro" id="IPR011206">
    <property type="entry name" value="Citrate_lyase_beta/mcl1/mcl2"/>
</dbReference>
<keyword evidence="2 5" id="KW-0479">Metal-binding</keyword>
<dbReference type="PIRSF" id="PIRSF015582">
    <property type="entry name" value="Cit_lyase_B"/>
    <property type="match status" value="1"/>
</dbReference>
<dbReference type="InterPro" id="IPR005000">
    <property type="entry name" value="Aldolase/citrate-lyase_domain"/>
</dbReference>
<dbReference type="EMBL" id="RBQX01000073">
    <property type="protein sequence ID" value="RMQ19517.1"/>
    <property type="molecule type" value="Genomic_DNA"/>
</dbReference>
<dbReference type="Proteomes" id="UP000273536">
    <property type="component" value="Unassembled WGS sequence"/>
</dbReference>